<comment type="subcellular location">
    <subcellularLocation>
        <location evidence="1">Membrane</location>
        <topology evidence="1">Multi-pass membrane protein</topology>
    </subcellularLocation>
</comment>
<evidence type="ECO:0000313" key="7">
    <source>
        <dbReference type="EMBL" id="CAF4027026.1"/>
    </source>
</evidence>
<dbReference type="PANTHER" id="PTHR10924:SF27">
    <property type="entry name" value="SOLUTE CARRIER FAMILY 49 MEMBER 4"/>
    <property type="match status" value="1"/>
</dbReference>
<dbReference type="PANTHER" id="PTHR10924">
    <property type="entry name" value="MAJOR FACILITATOR SUPERFAMILY PROTEIN-RELATED"/>
    <property type="match status" value="1"/>
</dbReference>
<dbReference type="InterPro" id="IPR036259">
    <property type="entry name" value="MFS_trans_sf"/>
</dbReference>
<organism evidence="6 8">
    <name type="scientific">Adineta steineri</name>
    <dbReference type="NCBI Taxonomy" id="433720"/>
    <lineage>
        <taxon>Eukaryota</taxon>
        <taxon>Metazoa</taxon>
        <taxon>Spiralia</taxon>
        <taxon>Gnathifera</taxon>
        <taxon>Rotifera</taxon>
        <taxon>Eurotatoria</taxon>
        <taxon>Bdelloidea</taxon>
        <taxon>Adinetida</taxon>
        <taxon>Adinetidae</taxon>
        <taxon>Adineta</taxon>
    </lineage>
</organism>
<evidence type="ECO:0000256" key="4">
    <source>
        <dbReference type="ARBA" id="ARBA00023136"/>
    </source>
</evidence>
<dbReference type="Pfam" id="PF07690">
    <property type="entry name" value="MFS_1"/>
    <property type="match status" value="1"/>
</dbReference>
<gene>
    <name evidence="6" type="ORF">IZO911_LOCUS16235</name>
    <name evidence="7" type="ORF">KXQ929_LOCUS30044</name>
</gene>
<dbReference type="InterPro" id="IPR011701">
    <property type="entry name" value="MFS"/>
</dbReference>
<evidence type="ECO:0000256" key="2">
    <source>
        <dbReference type="ARBA" id="ARBA00022692"/>
    </source>
</evidence>
<evidence type="ECO:0000313" key="8">
    <source>
        <dbReference type="Proteomes" id="UP000663860"/>
    </source>
</evidence>
<feature type="transmembrane region" description="Helical" evidence="5">
    <location>
        <begin position="415"/>
        <end position="435"/>
    </location>
</feature>
<accession>A0A814F3V1</accession>
<name>A0A814F3V1_9BILA</name>
<dbReference type="InterPro" id="IPR049680">
    <property type="entry name" value="FLVCR1-2_SLC49-like"/>
</dbReference>
<dbReference type="SUPFAM" id="SSF103473">
    <property type="entry name" value="MFS general substrate transporter"/>
    <property type="match status" value="1"/>
</dbReference>
<feature type="transmembrane region" description="Helical" evidence="5">
    <location>
        <begin position="113"/>
        <end position="134"/>
    </location>
</feature>
<feature type="transmembrane region" description="Helical" evidence="5">
    <location>
        <begin position="154"/>
        <end position="177"/>
    </location>
</feature>
<dbReference type="Proteomes" id="UP000663868">
    <property type="component" value="Unassembled WGS sequence"/>
</dbReference>
<feature type="transmembrane region" description="Helical" evidence="5">
    <location>
        <begin position="184"/>
        <end position="203"/>
    </location>
</feature>
<reference evidence="6" key="1">
    <citation type="submission" date="2021-02" db="EMBL/GenBank/DDBJ databases">
        <authorList>
            <person name="Nowell W R."/>
        </authorList>
    </citation>
    <scope>NUCLEOTIDE SEQUENCE</scope>
</reference>
<protein>
    <submittedName>
        <fullName evidence="6">Uncharacterized protein</fullName>
    </submittedName>
</protein>
<sequence>MIANSARVFPQEDTLAPVLPQENTPAIVFPQGSTSTHILYPTRFYILGIFSFLAFNQCAFWLTFSPVSPSTQIYYNIPSSTVDLLLNWGPIIFIPTLPLAYLLLNKRNGLRRAVIVLAIAGLVSTALRVIPSIVTSPSSPRFKDISLPFLHAGQIINAACGPLVMAPVSQLSCLWFGPGERTRATTLAIMANVFGSTVSFLVNPAIVSRPSNLPYLLYFHLALAFVGAVITLIYFPAQPPTPPSVAAELLMQEGNQSSNSGFKDFMKGLRTCMTNLSFVLLSTAGGIMNGTFAVWAGLFSSILYPEYTETQAGWFGFCSSLAGIIGALCLGALADTPRFRRRLKMLILISFIGCFLSVLWLQLSVRSIFYDAPILGSTQITIGLSLLLAGLFQGAVSPLIYEGLAEIMYPLPESLSASILVQWNNIACISLLFVASGRYKLINLLVLIVIALSIIMTVFARITYRRQDEEERKKNRAIIGMEMNKNVSTIEFHP</sequence>
<dbReference type="GO" id="GO:0022857">
    <property type="term" value="F:transmembrane transporter activity"/>
    <property type="evidence" value="ECO:0007669"/>
    <property type="project" value="InterPro"/>
</dbReference>
<dbReference type="EMBL" id="CAJOBB010003205">
    <property type="protein sequence ID" value="CAF4027026.1"/>
    <property type="molecule type" value="Genomic_DNA"/>
</dbReference>
<feature type="transmembrane region" description="Helical" evidence="5">
    <location>
        <begin position="383"/>
        <end position="403"/>
    </location>
</feature>
<dbReference type="EMBL" id="CAJNOE010000145">
    <property type="protein sequence ID" value="CAF0974680.1"/>
    <property type="molecule type" value="Genomic_DNA"/>
</dbReference>
<proteinExistence type="predicted"/>
<dbReference type="GO" id="GO:0016020">
    <property type="term" value="C:membrane"/>
    <property type="evidence" value="ECO:0007669"/>
    <property type="project" value="UniProtKB-SubCell"/>
</dbReference>
<dbReference type="Proteomes" id="UP000663860">
    <property type="component" value="Unassembled WGS sequence"/>
</dbReference>
<dbReference type="Gene3D" id="1.20.1250.20">
    <property type="entry name" value="MFS general substrate transporter like domains"/>
    <property type="match status" value="2"/>
</dbReference>
<dbReference type="AlphaFoldDB" id="A0A814F3V1"/>
<feature type="transmembrane region" description="Helical" evidence="5">
    <location>
        <begin position="44"/>
        <end position="64"/>
    </location>
</feature>
<evidence type="ECO:0000313" key="6">
    <source>
        <dbReference type="EMBL" id="CAF0974680.1"/>
    </source>
</evidence>
<feature type="transmembrane region" description="Helical" evidence="5">
    <location>
        <begin position="276"/>
        <end position="300"/>
    </location>
</feature>
<feature type="transmembrane region" description="Helical" evidence="5">
    <location>
        <begin position="84"/>
        <end position="104"/>
    </location>
</feature>
<feature type="transmembrane region" description="Helical" evidence="5">
    <location>
        <begin position="215"/>
        <end position="235"/>
    </location>
</feature>
<keyword evidence="2 5" id="KW-0812">Transmembrane</keyword>
<evidence type="ECO:0000256" key="3">
    <source>
        <dbReference type="ARBA" id="ARBA00022989"/>
    </source>
</evidence>
<keyword evidence="3 5" id="KW-1133">Transmembrane helix</keyword>
<feature type="transmembrane region" description="Helical" evidence="5">
    <location>
        <begin position="345"/>
        <end position="363"/>
    </location>
</feature>
<feature type="transmembrane region" description="Helical" evidence="5">
    <location>
        <begin position="312"/>
        <end position="333"/>
    </location>
</feature>
<keyword evidence="4 5" id="KW-0472">Membrane</keyword>
<comment type="caution">
    <text evidence="6">The sequence shown here is derived from an EMBL/GenBank/DDBJ whole genome shotgun (WGS) entry which is preliminary data.</text>
</comment>
<feature type="transmembrane region" description="Helical" evidence="5">
    <location>
        <begin position="441"/>
        <end position="464"/>
    </location>
</feature>
<evidence type="ECO:0000256" key="5">
    <source>
        <dbReference type="SAM" id="Phobius"/>
    </source>
</evidence>
<evidence type="ECO:0000256" key="1">
    <source>
        <dbReference type="ARBA" id="ARBA00004141"/>
    </source>
</evidence>